<accession>A0ABD0LZ59</accession>
<dbReference type="Proteomes" id="UP001519460">
    <property type="component" value="Unassembled WGS sequence"/>
</dbReference>
<protein>
    <submittedName>
        <fullName evidence="2">Uncharacterized protein</fullName>
    </submittedName>
</protein>
<dbReference type="EMBL" id="JACVVK020000016">
    <property type="protein sequence ID" value="KAK7504294.1"/>
    <property type="molecule type" value="Genomic_DNA"/>
</dbReference>
<gene>
    <name evidence="2" type="ORF">BaRGS_00004598</name>
</gene>
<organism evidence="2 3">
    <name type="scientific">Batillaria attramentaria</name>
    <dbReference type="NCBI Taxonomy" id="370345"/>
    <lineage>
        <taxon>Eukaryota</taxon>
        <taxon>Metazoa</taxon>
        <taxon>Spiralia</taxon>
        <taxon>Lophotrochozoa</taxon>
        <taxon>Mollusca</taxon>
        <taxon>Gastropoda</taxon>
        <taxon>Caenogastropoda</taxon>
        <taxon>Sorbeoconcha</taxon>
        <taxon>Cerithioidea</taxon>
        <taxon>Batillariidae</taxon>
        <taxon>Batillaria</taxon>
    </lineage>
</organism>
<name>A0ABD0LZ59_9CAEN</name>
<comment type="caution">
    <text evidence="2">The sequence shown here is derived from an EMBL/GenBank/DDBJ whole genome shotgun (WGS) entry which is preliminary data.</text>
</comment>
<keyword evidence="3" id="KW-1185">Reference proteome</keyword>
<proteinExistence type="predicted"/>
<evidence type="ECO:0000256" key="1">
    <source>
        <dbReference type="SAM" id="MobiDB-lite"/>
    </source>
</evidence>
<feature type="region of interest" description="Disordered" evidence="1">
    <location>
        <begin position="1"/>
        <end position="23"/>
    </location>
</feature>
<reference evidence="2 3" key="1">
    <citation type="journal article" date="2023" name="Sci. Data">
        <title>Genome assembly of the Korean intertidal mud-creeper Batillaria attramentaria.</title>
        <authorList>
            <person name="Patra A.K."/>
            <person name="Ho P.T."/>
            <person name="Jun S."/>
            <person name="Lee S.J."/>
            <person name="Kim Y."/>
            <person name="Won Y.J."/>
        </authorList>
    </citation>
    <scope>NUCLEOTIDE SEQUENCE [LARGE SCALE GENOMIC DNA]</scope>
    <source>
        <strain evidence="2">Wonlab-2016</strain>
    </source>
</reference>
<evidence type="ECO:0000313" key="2">
    <source>
        <dbReference type="EMBL" id="KAK7504294.1"/>
    </source>
</evidence>
<evidence type="ECO:0000313" key="3">
    <source>
        <dbReference type="Proteomes" id="UP001519460"/>
    </source>
</evidence>
<sequence>MAKSGRPSFVNSPDHLVSNPDTEDAIKVPLPDIDVLSACPRGQCDAHLGVRPAALTVITVVPRLTDVCSTSLTSWSAVGDTYNKCYRLTVQ</sequence>
<dbReference type="AlphaFoldDB" id="A0ABD0LZ59"/>